<evidence type="ECO:0000259" key="2">
    <source>
        <dbReference type="Pfam" id="PF01534"/>
    </source>
</evidence>
<dbReference type="EnsemblMetazoa" id="AALB001804-RA">
    <property type="protein sequence ID" value="AALB001804-PA"/>
    <property type="gene ID" value="AALB001804"/>
</dbReference>
<dbReference type="GO" id="GO:0016020">
    <property type="term" value="C:membrane"/>
    <property type="evidence" value="ECO:0007669"/>
    <property type="project" value="InterPro"/>
</dbReference>
<name>A0A182F5Q9_ANOAL</name>
<protein>
    <recommendedName>
        <fullName evidence="2">Frizzled/Smoothened 7TM domain-containing protein</fullName>
    </recommendedName>
</protein>
<evidence type="ECO:0000256" key="1">
    <source>
        <dbReference type="ARBA" id="ARBA00023170"/>
    </source>
</evidence>
<dbReference type="InterPro" id="IPR000539">
    <property type="entry name" value="Frizzled/Smoothened_7TM"/>
</dbReference>
<feature type="domain" description="Frizzled/Smoothened 7TM" evidence="2">
    <location>
        <begin position="32"/>
        <end position="104"/>
    </location>
</feature>
<dbReference type="Gene3D" id="1.20.1070.10">
    <property type="entry name" value="Rhodopsin 7-helix transmembrane proteins"/>
    <property type="match status" value="1"/>
</dbReference>
<sequence>MNRGERTYVRTHARTPVRLSNRATLLRRGWRTAAVARWAILCLRWSKSVRRLLSTSELGGPDPHTEKSDGSYDTLSQLAAWGIPAILTVIVLVARLVDADELFGAPNDREVTVEPVGEAPSPRTVRLVSDAANR</sequence>
<evidence type="ECO:0000313" key="3">
    <source>
        <dbReference type="EnsemblMetazoa" id="AALB001804-PA"/>
    </source>
</evidence>
<keyword evidence="1" id="KW-0675">Receptor</keyword>
<reference evidence="3 4" key="1">
    <citation type="journal article" date="2017" name="G3 (Bethesda)">
        <title>The Physical Genome Mapping of Anopheles albimanus Corrected Scaffold Misassemblies and Identified Interarm Rearrangements in Genus Anopheles.</title>
        <authorList>
            <person name="Artemov G.N."/>
            <person name="Peery A.N."/>
            <person name="Jiang X."/>
            <person name="Tu Z."/>
            <person name="Stegniy V.N."/>
            <person name="Sharakhova M.V."/>
            <person name="Sharakhov I.V."/>
        </authorList>
    </citation>
    <scope>NUCLEOTIDE SEQUENCE [LARGE SCALE GENOMIC DNA]</scope>
    <source>
        <strain evidence="3 4">ALBI9_A</strain>
    </source>
</reference>
<dbReference type="AlphaFoldDB" id="A0A182F5Q9"/>
<reference evidence="3" key="2">
    <citation type="submission" date="2022-08" db="UniProtKB">
        <authorList>
            <consortium name="EnsemblMetazoa"/>
        </authorList>
    </citation>
    <scope>IDENTIFICATION</scope>
    <source>
        <strain evidence="3">STECLA/ALBI9_A</strain>
    </source>
</reference>
<proteinExistence type="predicted"/>
<dbReference type="STRING" id="7167.A0A182F5Q9"/>
<dbReference type="Pfam" id="PF01534">
    <property type="entry name" value="Frizzled"/>
    <property type="match status" value="1"/>
</dbReference>
<organism evidence="3 4">
    <name type="scientific">Anopheles albimanus</name>
    <name type="common">New world malaria mosquito</name>
    <dbReference type="NCBI Taxonomy" id="7167"/>
    <lineage>
        <taxon>Eukaryota</taxon>
        <taxon>Metazoa</taxon>
        <taxon>Ecdysozoa</taxon>
        <taxon>Arthropoda</taxon>
        <taxon>Hexapoda</taxon>
        <taxon>Insecta</taxon>
        <taxon>Pterygota</taxon>
        <taxon>Neoptera</taxon>
        <taxon>Endopterygota</taxon>
        <taxon>Diptera</taxon>
        <taxon>Nematocera</taxon>
        <taxon>Culicoidea</taxon>
        <taxon>Culicidae</taxon>
        <taxon>Anophelinae</taxon>
        <taxon>Anopheles</taxon>
    </lineage>
</organism>
<accession>A0A182F5Q9</accession>
<dbReference type="VEuPathDB" id="VectorBase:AALB001804"/>
<dbReference type="VEuPathDB" id="VectorBase:AALB20_027216"/>
<evidence type="ECO:0000313" key="4">
    <source>
        <dbReference type="Proteomes" id="UP000069272"/>
    </source>
</evidence>
<dbReference type="GO" id="GO:0007166">
    <property type="term" value="P:cell surface receptor signaling pathway"/>
    <property type="evidence" value="ECO:0007669"/>
    <property type="project" value="InterPro"/>
</dbReference>
<keyword evidence="4" id="KW-1185">Reference proteome</keyword>
<dbReference type="Proteomes" id="UP000069272">
    <property type="component" value="Chromosome 2L"/>
</dbReference>